<dbReference type="CDD" id="cd00190">
    <property type="entry name" value="Tryp_SPc"/>
    <property type="match status" value="1"/>
</dbReference>
<evidence type="ECO:0000313" key="6">
    <source>
        <dbReference type="EMBL" id="ELK17467.1"/>
    </source>
</evidence>
<dbReference type="STRING" id="9402.L5L1H0"/>
<dbReference type="MEROPS" id="S01.415"/>
<keyword evidence="7" id="KW-1185">Reference proteome</keyword>
<reference evidence="7" key="1">
    <citation type="journal article" date="2013" name="Science">
        <title>Comparative analysis of bat genomes provides insight into the evolution of flight and immunity.</title>
        <authorList>
            <person name="Zhang G."/>
            <person name="Cowled C."/>
            <person name="Shi Z."/>
            <person name="Huang Z."/>
            <person name="Bishop-Lilly K.A."/>
            <person name="Fang X."/>
            <person name="Wynne J.W."/>
            <person name="Xiong Z."/>
            <person name="Baker M.L."/>
            <person name="Zhao W."/>
            <person name="Tachedjian M."/>
            <person name="Zhu Y."/>
            <person name="Zhou P."/>
            <person name="Jiang X."/>
            <person name="Ng J."/>
            <person name="Yang L."/>
            <person name="Wu L."/>
            <person name="Xiao J."/>
            <person name="Feng Y."/>
            <person name="Chen Y."/>
            <person name="Sun X."/>
            <person name="Zhang Y."/>
            <person name="Marsh G.A."/>
            <person name="Crameri G."/>
            <person name="Broder C.C."/>
            <person name="Frey K.G."/>
            <person name="Wang L.F."/>
            <person name="Wang J."/>
        </authorList>
    </citation>
    <scope>NUCLEOTIDE SEQUENCE [LARGE SCALE GENOMIC DNA]</scope>
</reference>
<evidence type="ECO:0000256" key="3">
    <source>
        <dbReference type="ARBA" id="ARBA00022825"/>
    </source>
</evidence>
<dbReference type="PANTHER" id="PTHR24252">
    <property type="entry name" value="ACROSIN-RELATED"/>
    <property type="match status" value="1"/>
</dbReference>
<dbReference type="SUPFAM" id="SSF50494">
    <property type="entry name" value="Trypsin-like serine proteases"/>
    <property type="match status" value="1"/>
</dbReference>
<dbReference type="InterPro" id="IPR001314">
    <property type="entry name" value="Peptidase_S1A"/>
</dbReference>
<proteinExistence type="predicted"/>
<sequence length="351" mass="38306">MSAKGTTVVKMGLRGATAAAFALAVPLGSISTCGPVGRGHDHKLRGWTLLLHPKCGERPTFEGGPQYSRIIGGIEAEVGEFPWLVSIQAGNEHFCGGTIIDEWWIVTAAHCLSHEGMIPTDLSVVLGTNNLQSPSLEVKGVSSMVLHKDFNKLNMDNDIALLLLKSQITFSGLKEPICMPWQPSPSTWHRCWVAGWGQTKTGDKNSVKPDLIKVPMIIMDWEKCSKLFSKLTKNMLCAGYENESYDACQLFNLNATNGRELTTYGQPCSASHSFAWENKAPAELTAALLHVQWVLLLGAAQTAVRPLEHHAPGVTVPCLLRAHIVAPVTAPVQFYSLHHPVTRLKTHAHVK</sequence>
<dbReference type="GO" id="GO:0004252">
    <property type="term" value="F:serine-type endopeptidase activity"/>
    <property type="evidence" value="ECO:0007669"/>
    <property type="project" value="InterPro"/>
</dbReference>
<dbReference type="eggNOG" id="KOG3627">
    <property type="taxonomic scope" value="Eukaryota"/>
</dbReference>
<dbReference type="InterPro" id="IPR018114">
    <property type="entry name" value="TRYPSIN_HIS"/>
</dbReference>
<feature type="domain" description="Peptidase S1" evidence="5">
    <location>
        <begin position="70"/>
        <end position="294"/>
    </location>
</feature>
<dbReference type="PROSITE" id="PS00134">
    <property type="entry name" value="TRYPSIN_HIS"/>
    <property type="match status" value="1"/>
</dbReference>
<organism evidence="6 7">
    <name type="scientific">Pteropus alecto</name>
    <name type="common">Black flying fox</name>
    <dbReference type="NCBI Taxonomy" id="9402"/>
    <lineage>
        <taxon>Eukaryota</taxon>
        <taxon>Metazoa</taxon>
        <taxon>Chordata</taxon>
        <taxon>Craniata</taxon>
        <taxon>Vertebrata</taxon>
        <taxon>Euteleostomi</taxon>
        <taxon>Mammalia</taxon>
        <taxon>Eutheria</taxon>
        <taxon>Laurasiatheria</taxon>
        <taxon>Chiroptera</taxon>
        <taxon>Yinpterochiroptera</taxon>
        <taxon>Pteropodoidea</taxon>
        <taxon>Pteropodidae</taxon>
        <taxon>Pteropodinae</taxon>
        <taxon>Pteropus</taxon>
    </lineage>
</organism>
<dbReference type="PRINTS" id="PR00722">
    <property type="entry name" value="CHYMOTRYPSIN"/>
</dbReference>
<evidence type="ECO:0000256" key="2">
    <source>
        <dbReference type="ARBA" id="ARBA00022801"/>
    </source>
</evidence>
<dbReference type="FunFam" id="2.40.10.10:FF:000068">
    <property type="entry name" value="transmembrane protease serine 2"/>
    <property type="match status" value="1"/>
</dbReference>
<dbReference type="PROSITE" id="PS50240">
    <property type="entry name" value="TRYPSIN_DOM"/>
    <property type="match status" value="1"/>
</dbReference>
<dbReference type="InterPro" id="IPR009003">
    <property type="entry name" value="Peptidase_S1_PA"/>
</dbReference>
<keyword evidence="4" id="KW-1015">Disulfide bond</keyword>
<dbReference type="AlphaFoldDB" id="L5L1H0"/>
<dbReference type="SMART" id="SM00020">
    <property type="entry name" value="Tryp_SPc"/>
    <property type="match status" value="1"/>
</dbReference>
<evidence type="ECO:0000256" key="1">
    <source>
        <dbReference type="ARBA" id="ARBA00022670"/>
    </source>
</evidence>
<keyword evidence="1 6" id="KW-0645">Protease</keyword>
<dbReference type="EMBL" id="KB030405">
    <property type="protein sequence ID" value="ELK17467.1"/>
    <property type="molecule type" value="Genomic_DNA"/>
</dbReference>
<dbReference type="Gene3D" id="2.40.10.10">
    <property type="entry name" value="Trypsin-like serine proteases"/>
    <property type="match status" value="1"/>
</dbReference>
<dbReference type="GO" id="GO:0006508">
    <property type="term" value="P:proteolysis"/>
    <property type="evidence" value="ECO:0007669"/>
    <property type="project" value="UniProtKB-KW"/>
</dbReference>
<dbReference type="Proteomes" id="UP000010552">
    <property type="component" value="Unassembled WGS sequence"/>
</dbReference>
<name>L5L1H0_PTEAL</name>
<evidence type="ECO:0000256" key="4">
    <source>
        <dbReference type="ARBA" id="ARBA00023157"/>
    </source>
</evidence>
<protein>
    <submittedName>
        <fullName evidence="6">Putative serine protease UNQ9391/PRO34284</fullName>
    </submittedName>
</protein>
<dbReference type="Pfam" id="PF00089">
    <property type="entry name" value="Trypsin"/>
    <property type="match status" value="1"/>
</dbReference>
<keyword evidence="2" id="KW-0378">Hydrolase</keyword>
<evidence type="ECO:0000313" key="7">
    <source>
        <dbReference type="Proteomes" id="UP000010552"/>
    </source>
</evidence>
<dbReference type="InParanoid" id="L5L1H0"/>
<evidence type="ECO:0000259" key="5">
    <source>
        <dbReference type="PROSITE" id="PS50240"/>
    </source>
</evidence>
<dbReference type="PANTHER" id="PTHR24252:SF7">
    <property type="entry name" value="HYALIN"/>
    <property type="match status" value="1"/>
</dbReference>
<accession>L5L1H0</accession>
<keyword evidence="3" id="KW-0720">Serine protease</keyword>
<dbReference type="InterPro" id="IPR001254">
    <property type="entry name" value="Trypsin_dom"/>
</dbReference>
<gene>
    <name evidence="6" type="ORF">PAL_GLEAN10016554</name>
</gene>
<dbReference type="InterPro" id="IPR043504">
    <property type="entry name" value="Peptidase_S1_PA_chymotrypsin"/>
</dbReference>